<dbReference type="AlphaFoldDB" id="A0A4C1WYN2"/>
<sequence length="180" mass="19817">MQYENGPTPPVKYHTLTQYAREVTASDVALRPVRLRLESSELRSGSDHNKSVASIIVAWSKTAAGGHKPVSVLRGSTAILVLIGALKNFFLFTHPHVSKRSPNASSHHQSKLKNDPQCCARGRPIIVEWERDARHSAGLSLVRWFRRGLRTALTPNSHISLVVVASPRATAVTQTISKDQ</sequence>
<dbReference type="EMBL" id="BGZK01000663">
    <property type="protein sequence ID" value="GBP55209.1"/>
    <property type="molecule type" value="Genomic_DNA"/>
</dbReference>
<evidence type="ECO:0000313" key="1">
    <source>
        <dbReference type="EMBL" id="GBP55209.1"/>
    </source>
</evidence>
<comment type="caution">
    <text evidence="1">The sequence shown here is derived from an EMBL/GenBank/DDBJ whole genome shotgun (WGS) entry which is preliminary data.</text>
</comment>
<reference evidence="1 2" key="1">
    <citation type="journal article" date="2019" name="Commun. Biol.">
        <title>The bagworm genome reveals a unique fibroin gene that provides high tensile strength.</title>
        <authorList>
            <person name="Kono N."/>
            <person name="Nakamura H."/>
            <person name="Ohtoshi R."/>
            <person name="Tomita M."/>
            <person name="Numata K."/>
            <person name="Arakawa K."/>
        </authorList>
    </citation>
    <scope>NUCLEOTIDE SEQUENCE [LARGE SCALE GENOMIC DNA]</scope>
</reference>
<gene>
    <name evidence="1" type="ORF">EVAR_36791_1</name>
</gene>
<dbReference type="OrthoDB" id="300641at2759"/>
<evidence type="ECO:0000313" key="2">
    <source>
        <dbReference type="Proteomes" id="UP000299102"/>
    </source>
</evidence>
<name>A0A4C1WYN2_EUMVA</name>
<protein>
    <submittedName>
        <fullName evidence="1">Uncharacterized protein</fullName>
    </submittedName>
</protein>
<organism evidence="1 2">
    <name type="scientific">Eumeta variegata</name>
    <name type="common">Bagworm moth</name>
    <name type="synonym">Eumeta japonica</name>
    <dbReference type="NCBI Taxonomy" id="151549"/>
    <lineage>
        <taxon>Eukaryota</taxon>
        <taxon>Metazoa</taxon>
        <taxon>Ecdysozoa</taxon>
        <taxon>Arthropoda</taxon>
        <taxon>Hexapoda</taxon>
        <taxon>Insecta</taxon>
        <taxon>Pterygota</taxon>
        <taxon>Neoptera</taxon>
        <taxon>Endopterygota</taxon>
        <taxon>Lepidoptera</taxon>
        <taxon>Glossata</taxon>
        <taxon>Ditrysia</taxon>
        <taxon>Tineoidea</taxon>
        <taxon>Psychidae</taxon>
        <taxon>Oiketicinae</taxon>
        <taxon>Eumeta</taxon>
    </lineage>
</organism>
<keyword evidence="2" id="KW-1185">Reference proteome</keyword>
<proteinExistence type="predicted"/>
<accession>A0A4C1WYN2</accession>
<dbReference type="Proteomes" id="UP000299102">
    <property type="component" value="Unassembled WGS sequence"/>
</dbReference>